<sequence length="347" mass="38223">MLHPDGYLDRLYDTLQQSREALGRDETWEKKRARLIERLKQLLGEFPLPENGGGLDPVVTERVELDEVIREHVEFTTLDGLRMPAYVVIPKHIRPGERLPAALLWHGHGYGGKRMVGLLPDGTPAPVTGKPGDNLALELARRGLVVIAPDEAGIGSRMLARDVALNDPDLKNSCYNLSVSLLMTGRTTAGLRAYEALRTADYMITRPEVDSQRLGNIGYSGGGTVASLSAALDDRIRASVVGLYPNTYRGSILHVRHCLCNYIPGLLQAGEMPDFLGLIAPRPLFIETGMQDKIYPVETAREAIRELNALYKQLGCEHLLDSHIHEGGHEVSGAQALDWLADTLKEL</sequence>
<name>A0ABY4S197_9BACL</name>
<protein>
    <submittedName>
        <fullName evidence="1">Alpha/beta hydrolase family protein</fullName>
    </submittedName>
</protein>
<proteinExistence type="predicted"/>
<accession>A0ABY4S197</accession>
<dbReference type="SUPFAM" id="SSF53474">
    <property type="entry name" value="alpha/beta-Hydrolases"/>
    <property type="match status" value="1"/>
</dbReference>
<reference evidence="1" key="2">
    <citation type="journal article" date="2021" name="J Anim Sci Technol">
        <title>Complete genome sequence of Paenibacillus konkukensis sp. nov. SK3146 as a potential probiotic strain.</title>
        <authorList>
            <person name="Jung H.I."/>
            <person name="Park S."/>
            <person name="Niu K.M."/>
            <person name="Lee S.W."/>
            <person name="Kothari D."/>
            <person name="Yi K.J."/>
            <person name="Kim S.K."/>
        </authorList>
    </citation>
    <scope>NUCLEOTIDE SEQUENCE</scope>
    <source>
        <strain evidence="1">SK3146</strain>
    </source>
</reference>
<dbReference type="Gene3D" id="3.40.50.1820">
    <property type="entry name" value="alpha/beta hydrolase"/>
    <property type="match status" value="1"/>
</dbReference>
<dbReference type="Pfam" id="PF12715">
    <property type="entry name" value="Abhydrolase_7"/>
    <property type="match status" value="1"/>
</dbReference>
<evidence type="ECO:0000313" key="2">
    <source>
        <dbReference type="Proteomes" id="UP001057134"/>
    </source>
</evidence>
<dbReference type="Proteomes" id="UP001057134">
    <property type="component" value="Chromosome"/>
</dbReference>
<dbReference type="GO" id="GO:0016787">
    <property type="term" value="F:hydrolase activity"/>
    <property type="evidence" value="ECO:0007669"/>
    <property type="project" value="UniProtKB-KW"/>
</dbReference>
<reference evidence="1" key="1">
    <citation type="submission" date="2018-02" db="EMBL/GenBank/DDBJ databases">
        <authorList>
            <person name="Kim S.-K."/>
            <person name="Jung H.-I."/>
            <person name="Lee S.-W."/>
        </authorList>
    </citation>
    <scope>NUCLEOTIDE SEQUENCE</scope>
    <source>
        <strain evidence="1">SK3146</strain>
    </source>
</reference>
<evidence type="ECO:0000313" key="1">
    <source>
        <dbReference type="EMBL" id="UQZ87544.1"/>
    </source>
</evidence>
<dbReference type="InterPro" id="IPR025890">
    <property type="entry name" value="Abhydrolase_bac"/>
</dbReference>
<dbReference type="InterPro" id="IPR050261">
    <property type="entry name" value="FrsA_esterase"/>
</dbReference>
<keyword evidence="2" id="KW-1185">Reference proteome</keyword>
<dbReference type="EMBL" id="CP027059">
    <property type="protein sequence ID" value="UQZ87544.1"/>
    <property type="molecule type" value="Genomic_DNA"/>
</dbReference>
<keyword evidence="1" id="KW-0378">Hydrolase</keyword>
<dbReference type="RefSeq" id="WP_249862995.1">
    <property type="nucleotide sequence ID" value="NZ_CP027059.1"/>
</dbReference>
<dbReference type="PANTHER" id="PTHR22946:SF8">
    <property type="entry name" value="ACETYL XYLAN ESTERASE DOMAIN-CONTAINING PROTEIN"/>
    <property type="match status" value="1"/>
</dbReference>
<gene>
    <name evidence="1" type="ORF">SK3146_06846</name>
</gene>
<dbReference type="InterPro" id="IPR029058">
    <property type="entry name" value="AB_hydrolase_fold"/>
</dbReference>
<dbReference type="PANTHER" id="PTHR22946">
    <property type="entry name" value="DIENELACTONE HYDROLASE DOMAIN-CONTAINING PROTEIN-RELATED"/>
    <property type="match status" value="1"/>
</dbReference>
<organism evidence="1 2">
    <name type="scientific">Paenibacillus konkukensis</name>
    <dbReference type="NCBI Taxonomy" id="2020716"/>
    <lineage>
        <taxon>Bacteria</taxon>
        <taxon>Bacillati</taxon>
        <taxon>Bacillota</taxon>
        <taxon>Bacilli</taxon>
        <taxon>Bacillales</taxon>
        <taxon>Paenibacillaceae</taxon>
        <taxon>Paenibacillus</taxon>
    </lineage>
</organism>